<evidence type="ECO:0000256" key="6">
    <source>
        <dbReference type="SAM" id="Phobius"/>
    </source>
</evidence>
<organism evidence="9 10">
    <name type="scientific">Pseudomonas kilonensis</name>
    <dbReference type="NCBI Taxonomy" id="132476"/>
    <lineage>
        <taxon>Bacteria</taxon>
        <taxon>Pseudomonadati</taxon>
        <taxon>Pseudomonadota</taxon>
        <taxon>Gammaproteobacteria</taxon>
        <taxon>Pseudomonadales</taxon>
        <taxon>Pseudomonadaceae</taxon>
        <taxon>Pseudomonas</taxon>
    </lineage>
</organism>
<comment type="caution">
    <text evidence="9">The sequence shown here is derived from an EMBL/GenBank/DDBJ whole genome shotgun (WGS) entry which is preliminary data.</text>
</comment>
<feature type="domain" description="GGDEF" evidence="8">
    <location>
        <begin position="387"/>
        <end position="520"/>
    </location>
</feature>
<dbReference type="SMART" id="SM00052">
    <property type="entry name" value="EAL"/>
    <property type="match status" value="1"/>
</dbReference>
<keyword evidence="6" id="KW-0812">Transmembrane</keyword>
<dbReference type="GO" id="GO:0005886">
    <property type="term" value="C:plasma membrane"/>
    <property type="evidence" value="ECO:0007669"/>
    <property type="project" value="UniProtKB-SubCell"/>
</dbReference>
<reference evidence="9 10" key="1">
    <citation type="submission" date="2015-03" db="EMBL/GenBank/DDBJ databases">
        <title>Pseudomonas fluorescens 1855-344 Genome sequencing and assembly.</title>
        <authorList>
            <person name="Eng W.W.H."/>
            <person name="Gan H.M."/>
            <person name="Savka M.A."/>
        </authorList>
    </citation>
    <scope>NUCLEOTIDE SEQUENCE [LARGE SCALE GENOMIC DNA]</scope>
    <source>
        <strain evidence="9 10">1855-344</strain>
    </source>
</reference>
<evidence type="ECO:0000256" key="4">
    <source>
        <dbReference type="ARBA" id="ARBA00022636"/>
    </source>
</evidence>
<dbReference type="InterPro" id="IPR000160">
    <property type="entry name" value="GGDEF_dom"/>
</dbReference>
<comment type="catalytic activity">
    <reaction evidence="5">
        <text>3',3'-c-di-GMP + H2O = 5'-phosphoguanylyl(3'-&gt;5')guanosine + H(+)</text>
        <dbReference type="Rhea" id="RHEA:24902"/>
        <dbReference type="ChEBI" id="CHEBI:15377"/>
        <dbReference type="ChEBI" id="CHEBI:15378"/>
        <dbReference type="ChEBI" id="CHEBI:58754"/>
        <dbReference type="ChEBI" id="CHEBI:58805"/>
        <dbReference type="EC" id="3.1.4.52"/>
    </reaction>
    <physiologicalReaction direction="left-to-right" evidence="5">
        <dbReference type="Rhea" id="RHEA:24903"/>
    </physiologicalReaction>
</comment>
<gene>
    <name evidence="9" type="ORF">VP02_28795</name>
</gene>
<keyword evidence="6" id="KW-0472">Membrane</keyword>
<dbReference type="CDD" id="cd01948">
    <property type="entry name" value="EAL"/>
    <property type="match status" value="1"/>
</dbReference>
<dbReference type="PANTHER" id="PTHR44757:SF2">
    <property type="entry name" value="BIOFILM ARCHITECTURE MAINTENANCE PROTEIN MBAA"/>
    <property type="match status" value="1"/>
</dbReference>
<dbReference type="Proteomes" id="UP000033662">
    <property type="component" value="Unassembled WGS sequence"/>
</dbReference>
<dbReference type="CDD" id="cd18773">
    <property type="entry name" value="PDC1_HK_sensor"/>
    <property type="match status" value="1"/>
</dbReference>
<dbReference type="PANTHER" id="PTHR44757">
    <property type="entry name" value="DIGUANYLATE CYCLASE DGCP"/>
    <property type="match status" value="1"/>
</dbReference>
<dbReference type="OrthoDB" id="5777683at2"/>
<evidence type="ECO:0000259" key="8">
    <source>
        <dbReference type="PROSITE" id="PS50887"/>
    </source>
</evidence>
<dbReference type="PATRIC" id="fig|132476.4.peg.5182"/>
<dbReference type="PROSITE" id="PS50883">
    <property type="entry name" value="EAL"/>
    <property type="match status" value="1"/>
</dbReference>
<dbReference type="SUPFAM" id="SSF55073">
    <property type="entry name" value="Nucleotide cyclase"/>
    <property type="match status" value="1"/>
</dbReference>
<evidence type="ECO:0000256" key="5">
    <source>
        <dbReference type="ARBA" id="ARBA00051114"/>
    </source>
</evidence>
<dbReference type="Gene3D" id="3.30.450.20">
    <property type="entry name" value="PAS domain"/>
    <property type="match status" value="2"/>
</dbReference>
<dbReference type="SUPFAM" id="SSF141868">
    <property type="entry name" value="EAL domain-like"/>
    <property type="match status" value="1"/>
</dbReference>
<evidence type="ECO:0000259" key="7">
    <source>
        <dbReference type="PROSITE" id="PS50883"/>
    </source>
</evidence>
<keyword evidence="4" id="KW-0973">c-di-GMP</keyword>
<evidence type="ECO:0000313" key="10">
    <source>
        <dbReference type="Proteomes" id="UP000033662"/>
    </source>
</evidence>
<evidence type="ECO:0000313" key="9">
    <source>
        <dbReference type="EMBL" id="KKA04290.1"/>
    </source>
</evidence>
<dbReference type="AlphaFoldDB" id="A0A0F4XEI5"/>
<dbReference type="SMART" id="SM00267">
    <property type="entry name" value="GGDEF"/>
    <property type="match status" value="1"/>
</dbReference>
<dbReference type="FunFam" id="3.20.20.450:FF:000001">
    <property type="entry name" value="Cyclic di-GMP phosphodiesterase yahA"/>
    <property type="match status" value="1"/>
</dbReference>
<dbReference type="EMBL" id="JZXC01000044">
    <property type="protein sequence ID" value="KKA04290.1"/>
    <property type="molecule type" value="Genomic_DNA"/>
</dbReference>
<dbReference type="Gene3D" id="3.30.70.270">
    <property type="match status" value="1"/>
</dbReference>
<dbReference type="GO" id="GO:0071732">
    <property type="term" value="P:cellular response to nitric oxide"/>
    <property type="evidence" value="ECO:0007669"/>
    <property type="project" value="UniProtKB-ARBA"/>
</dbReference>
<dbReference type="InterPro" id="IPR029787">
    <property type="entry name" value="Nucleotide_cyclase"/>
</dbReference>
<dbReference type="EC" id="3.1.4.52" evidence="3"/>
<dbReference type="Pfam" id="PF00563">
    <property type="entry name" value="EAL"/>
    <property type="match status" value="1"/>
</dbReference>
<dbReference type="InterPro" id="IPR043128">
    <property type="entry name" value="Rev_trsase/Diguanyl_cyclase"/>
</dbReference>
<dbReference type="Gene3D" id="3.20.20.450">
    <property type="entry name" value="EAL domain"/>
    <property type="match status" value="1"/>
</dbReference>
<evidence type="ECO:0000256" key="1">
    <source>
        <dbReference type="ARBA" id="ARBA00001946"/>
    </source>
</evidence>
<dbReference type="PROSITE" id="PS50887">
    <property type="entry name" value="GGDEF"/>
    <property type="match status" value="1"/>
</dbReference>
<feature type="domain" description="EAL" evidence="7">
    <location>
        <begin position="529"/>
        <end position="783"/>
    </location>
</feature>
<dbReference type="NCBIfam" id="TIGR00254">
    <property type="entry name" value="GGDEF"/>
    <property type="match status" value="1"/>
</dbReference>
<dbReference type="InterPro" id="IPR052155">
    <property type="entry name" value="Biofilm_reg_signaling"/>
</dbReference>
<dbReference type="CDD" id="cd01949">
    <property type="entry name" value="GGDEF"/>
    <property type="match status" value="1"/>
</dbReference>
<dbReference type="InterPro" id="IPR035919">
    <property type="entry name" value="EAL_sf"/>
</dbReference>
<accession>A0A0F4XEI5</accession>
<dbReference type="Pfam" id="PF00990">
    <property type="entry name" value="GGDEF"/>
    <property type="match status" value="1"/>
</dbReference>
<dbReference type="GO" id="GO:0071111">
    <property type="term" value="F:cyclic-guanylate-specific phosphodiesterase activity"/>
    <property type="evidence" value="ECO:0007669"/>
    <property type="project" value="UniProtKB-EC"/>
</dbReference>
<dbReference type="InterPro" id="IPR001633">
    <property type="entry name" value="EAL_dom"/>
</dbReference>
<evidence type="ECO:0000256" key="3">
    <source>
        <dbReference type="ARBA" id="ARBA00012282"/>
    </source>
</evidence>
<feature type="transmembrane region" description="Helical" evidence="6">
    <location>
        <begin position="40"/>
        <end position="63"/>
    </location>
</feature>
<proteinExistence type="predicted"/>
<name>A0A0F4XEI5_9PSED</name>
<evidence type="ECO:0000256" key="2">
    <source>
        <dbReference type="ARBA" id="ARBA00004533"/>
    </source>
</evidence>
<dbReference type="FunFam" id="3.30.70.270:FF:000001">
    <property type="entry name" value="Diguanylate cyclase domain protein"/>
    <property type="match status" value="1"/>
</dbReference>
<protein>
    <recommendedName>
        <fullName evidence="3">cyclic-guanylate-specific phosphodiesterase</fullName>
        <ecNumber evidence="3">3.1.4.52</ecNumber>
    </recommendedName>
</protein>
<sequence>MAIQRASVLTSAQDVAHRENALCDATNNLLRRRFDQVKEAYILFPLLAVLLLSVIWAGTLYLIKVERTRAQQGIAEASLEIGATYEAQILRAVREIDQTLKLVKYTYESEREPNPLPKLKARALLPSPYLFDVSVVDSSGLIIASTQPSEAASRIAQDELQTVGRDNALSISRPWKSPATGEWKLRFSRRLDAGSGAFAGIAMIEIDAAYFVSSYDPSKLGNHGLLGLLGIDGIFRARRSGEVISAGDEVDYAAVVPDTENTEAVRSINGWDGVRRYTSARKLYDFPLAVIVGLSEEEQLATVTRQAHTYLWRAAGGSLLLVLLAGLLARMSWQLVQSRLRAAEAKIAYAENVEYLAYHDGLTALPNRSLFSKLLSQSISEASRYRRQLAVLFLDLDRFKQVNDTLGHDAGDQLLKEVALRLKACLRTSDTVARLGGDEFVILLPQLSDDKDVATTAQKILGAIARPFNLQGQEFRVTASVGISVFPQDGLDEQTLKKNADIAMYQAKQCGKNNFQFYSAKLNADSLERMTLELSLRHALERHEFQLHYQAKRDIGTGRITGMEALLRWNHPDLGIVAPMQFIPVAEETGLIVPIGKWVLKTACQQNVAWQQQGLPHLGIAVNLTARQFADENLLTDLAGILAETGMDARLLELEIAESLLMQDVKRALSVLTGLKHLKVRIAIDDFGIGYSSLSALEQFPLDVIKIDRSCICDTSSVSEDKALTEAIIAMGRTLSLTVVAQGVETKAQADFLRDNACDEFQGFYFNKPIPADQFKVLLQAQAADTDLDT</sequence>
<comment type="cofactor">
    <cofactor evidence="1">
        <name>Mg(2+)</name>
        <dbReference type="ChEBI" id="CHEBI:18420"/>
    </cofactor>
</comment>
<comment type="subcellular location">
    <subcellularLocation>
        <location evidence="2">Cell inner membrane</location>
    </subcellularLocation>
</comment>
<keyword evidence="6" id="KW-1133">Transmembrane helix</keyword>